<reference evidence="1 2" key="1">
    <citation type="submission" date="2018-08" db="EMBL/GenBank/DDBJ databases">
        <title>Recombination of ecologically and evolutionarily significant loci maintains genetic cohesion in the Pseudomonas syringae species complex.</title>
        <authorList>
            <person name="Dillon M."/>
            <person name="Thakur S."/>
            <person name="Almeida R.N.D."/>
            <person name="Weir B.S."/>
            <person name="Guttman D.S."/>
        </authorList>
    </citation>
    <scope>NUCLEOTIDE SEQUENCE [LARGE SCALE GENOMIC DNA]</scope>
    <source>
        <strain evidence="1 2">ICMP 2821</strain>
    </source>
</reference>
<evidence type="ECO:0000313" key="1">
    <source>
        <dbReference type="EMBL" id="RMN36632.1"/>
    </source>
</evidence>
<accession>A0A3M3LN03</accession>
<dbReference type="AlphaFoldDB" id="A0A3M3LN03"/>
<organism evidence="1 2">
    <name type="scientific">Pseudomonas cannabina</name>
    <dbReference type="NCBI Taxonomy" id="86840"/>
    <lineage>
        <taxon>Bacteria</taxon>
        <taxon>Pseudomonadati</taxon>
        <taxon>Pseudomonadota</taxon>
        <taxon>Gammaproteobacteria</taxon>
        <taxon>Pseudomonadales</taxon>
        <taxon>Pseudomonadaceae</taxon>
        <taxon>Pseudomonas</taxon>
    </lineage>
</organism>
<gene>
    <name evidence="1" type="ORF">ALQ64_04812</name>
</gene>
<sequence>MLTERKVVYTQPSGADITAVSVYYKDELLTSIDAVEVTH</sequence>
<dbReference type="EMBL" id="RBOW01000261">
    <property type="protein sequence ID" value="RMN36632.1"/>
    <property type="molecule type" value="Genomic_DNA"/>
</dbReference>
<comment type="caution">
    <text evidence="1">The sequence shown here is derived from an EMBL/GenBank/DDBJ whole genome shotgun (WGS) entry which is preliminary data.</text>
</comment>
<evidence type="ECO:0000313" key="2">
    <source>
        <dbReference type="Proteomes" id="UP000281372"/>
    </source>
</evidence>
<proteinExistence type="predicted"/>
<protein>
    <submittedName>
        <fullName evidence="1">Uncharacterized protein</fullName>
    </submittedName>
</protein>
<name>A0A3M3LN03_PSECA</name>
<dbReference type="Proteomes" id="UP000281372">
    <property type="component" value="Unassembled WGS sequence"/>
</dbReference>